<dbReference type="InterPro" id="IPR032466">
    <property type="entry name" value="Metal_Hydrolase"/>
</dbReference>
<feature type="binding site" evidence="1">
    <location>
        <position position="177"/>
    </location>
    <ligand>
        <name>a divalent metal cation</name>
        <dbReference type="ChEBI" id="CHEBI:60240"/>
        <label>1</label>
    </ligand>
</feature>
<dbReference type="PIRSF" id="PIRSF005902">
    <property type="entry name" value="DNase_TatD"/>
    <property type="match status" value="1"/>
</dbReference>
<feature type="binding site" evidence="1">
    <location>
        <position position="70"/>
    </location>
    <ligand>
        <name>a divalent metal cation</name>
        <dbReference type="ChEBI" id="CHEBI:60240"/>
        <label>1</label>
    </ligand>
</feature>
<dbReference type="GO" id="GO:0005829">
    <property type="term" value="C:cytosol"/>
    <property type="evidence" value="ECO:0007669"/>
    <property type="project" value="TreeGrafter"/>
</dbReference>
<accession>A0A1I1LHG7</accession>
<keyword evidence="3" id="KW-1185">Reference proteome</keyword>
<dbReference type="STRING" id="623281.SAMN05421747_1219"/>
<dbReference type="RefSeq" id="WP_170845799.1">
    <property type="nucleotide sequence ID" value="NZ_FOLL01000021.1"/>
</dbReference>
<name>A0A1I1LHG7_9SPHI</name>
<dbReference type="GO" id="GO:0016788">
    <property type="term" value="F:hydrolase activity, acting on ester bonds"/>
    <property type="evidence" value="ECO:0007669"/>
    <property type="project" value="InterPro"/>
</dbReference>
<feature type="binding site" evidence="1">
    <location>
        <position position="105"/>
    </location>
    <ligand>
        <name>a divalent metal cation</name>
        <dbReference type="ChEBI" id="CHEBI:60240"/>
        <label>2</label>
    </ligand>
</feature>
<dbReference type="SUPFAM" id="SSF51556">
    <property type="entry name" value="Metallo-dependent hydrolases"/>
    <property type="match status" value="1"/>
</dbReference>
<protein>
    <submittedName>
        <fullName evidence="2">TatD DNase family protein</fullName>
    </submittedName>
</protein>
<organism evidence="2 3">
    <name type="scientific">Parapedobacter composti</name>
    <dbReference type="NCBI Taxonomy" id="623281"/>
    <lineage>
        <taxon>Bacteria</taxon>
        <taxon>Pseudomonadati</taxon>
        <taxon>Bacteroidota</taxon>
        <taxon>Sphingobacteriia</taxon>
        <taxon>Sphingobacteriales</taxon>
        <taxon>Sphingobacteriaceae</taxon>
        <taxon>Parapedobacter</taxon>
    </lineage>
</organism>
<dbReference type="AlphaFoldDB" id="A0A1I1LHG7"/>
<keyword evidence="1" id="KW-0479">Metal-binding</keyword>
<gene>
    <name evidence="2" type="ORF">SAMN05421747_1219</name>
</gene>
<dbReference type="PANTHER" id="PTHR46124">
    <property type="entry name" value="D-AMINOACYL-TRNA DEACYLASE"/>
    <property type="match status" value="1"/>
</dbReference>
<sequence length="215" mass="23723">MEYFDIHTHSRRSDGSVQILNVLPGATGSTVGAWSSIGLHPWYLTAENKDAQLEAVERHAGTGAVKLIGECGFDRLRGPAMAVQHSAFRQQAELAVACAKPLIIHCVRAFDELLPYGRKYASQVPMIIHGFHKSPELARQLQRHGFLLSFGAAIMQEGSNAAVALQQTGPPFFLETDDNPTSIQRIYERAAFLRNITVDELKAIIFAGWKTLQLI</sequence>
<dbReference type="Proteomes" id="UP000199577">
    <property type="component" value="Unassembled WGS sequence"/>
</dbReference>
<proteinExistence type="predicted"/>
<reference evidence="2 3" key="1">
    <citation type="submission" date="2016-10" db="EMBL/GenBank/DDBJ databases">
        <authorList>
            <person name="de Groot N.N."/>
        </authorList>
    </citation>
    <scope>NUCLEOTIDE SEQUENCE [LARGE SCALE GENOMIC DNA]</scope>
    <source>
        <strain evidence="2 3">DSM 22900</strain>
    </source>
</reference>
<dbReference type="Gene3D" id="3.20.20.140">
    <property type="entry name" value="Metal-dependent hydrolases"/>
    <property type="match status" value="1"/>
</dbReference>
<evidence type="ECO:0000256" key="1">
    <source>
        <dbReference type="PIRSR" id="PIRSR005902-1"/>
    </source>
</evidence>
<feature type="binding site" evidence="1">
    <location>
        <position position="129"/>
    </location>
    <ligand>
        <name>a divalent metal cation</name>
        <dbReference type="ChEBI" id="CHEBI:60240"/>
        <label>2</label>
    </ligand>
</feature>
<evidence type="ECO:0000313" key="2">
    <source>
        <dbReference type="EMBL" id="SFC71972.1"/>
    </source>
</evidence>
<dbReference type="InterPro" id="IPR001130">
    <property type="entry name" value="TatD-like"/>
</dbReference>
<dbReference type="GO" id="GO:0046872">
    <property type="term" value="F:metal ion binding"/>
    <property type="evidence" value="ECO:0007669"/>
    <property type="project" value="UniProtKB-KW"/>
</dbReference>
<dbReference type="Pfam" id="PF01026">
    <property type="entry name" value="TatD_DNase"/>
    <property type="match status" value="1"/>
</dbReference>
<dbReference type="EMBL" id="FOLL01000021">
    <property type="protein sequence ID" value="SFC71972.1"/>
    <property type="molecule type" value="Genomic_DNA"/>
</dbReference>
<evidence type="ECO:0000313" key="3">
    <source>
        <dbReference type="Proteomes" id="UP000199577"/>
    </source>
</evidence>
<dbReference type="PANTHER" id="PTHR46124:SF3">
    <property type="entry name" value="HYDROLASE"/>
    <property type="match status" value="1"/>
</dbReference>